<dbReference type="AlphaFoldDB" id="A0A3R9NY35"/>
<sequence length="62" mass="7103">SVSDAELESVIFALNELPIIIGKRSIRPSQVFIYSDQDRLRNYMSSESFSEKEATLKHIQQS</sequence>
<dbReference type="RefSeq" id="WP_221761418.1">
    <property type="nucleotide sequence ID" value="NZ_RBVX01000303.1"/>
</dbReference>
<feature type="non-terminal residue" evidence="1">
    <location>
        <position position="1"/>
    </location>
</feature>
<keyword evidence="2" id="KW-1185">Reference proteome</keyword>
<name>A0A3R9NY35_9BACI</name>
<organism evidence="1 2">
    <name type="scientific">Salibacterium salarium</name>
    <dbReference type="NCBI Taxonomy" id="284579"/>
    <lineage>
        <taxon>Bacteria</taxon>
        <taxon>Bacillati</taxon>
        <taxon>Bacillota</taxon>
        <taxon>Bacilli</taxon>
        <taxon>Bacillales</taxon>
        <taxon>Bacillaceae</taxon>
    </lineage>
</organism>
<protein>
    <submittedName>
        <fullName evidence="1">Uncharacterized protein</fullName>
    </submittedName>
</protein>
<evidence type="ECO:0000313" key="2">
    <source>
        <dbReference type="Proteomes" id="UP000275076"/>
    </source>
</evidence>
<reference evidence="1 2" key="1">
    <citation type="submission" date="2018-10" db="EMBL/GenBank/DDBJ databases">
        <title>Draft genome sequence of Bacillus salarius IM0101, isolated from a hypersaline soil in Inner Mongolia, China.</title>
        <authorList>
            <person name="Yamprayoonswat W."/>
            <person name="Boonvisut S."/>
            <person name="Jumpathong W."/>
            <person name="Sittihan S."/>
            <person name="Ruangsuj P."/>
            <person name="Wanthongcharoen S."/>
            <person name="Thongpramul N."/>
            <person name="Pimmason S."/>
            <person name="Yu B."/>
            <person name="Yasawong M."/>
        </authorList>
    </citation>
    <scope>NUCLEOTIDE SEQUENCE [LARGE SCALE GENOMIC DNA]</scope>
    <source>
        <strain evidence="1 2">IM0101</strain>
    </source>
</reference>
<dbReference type="Proteomes" id="UP000275076">
    <property type="component" value="Unassembled WGS sequence"/>
</dbReference>
<comment type="caution">
    <text evidence="1">The sequence shown here is derived from an EMBL/GenBank/DDBJ whole genome shotgun (WGS) entry which is preliminary data.</text>
</comment>
<proteinExistence type="predicted"/>
<evidence type="ECO:0000313" key="1">
    <source>
        <dbReference type="EMBL" id="RSL28658.1"/>
    </source>
</evidence>
<dbReference type="EMBL" id="RBVX01000303">
    <property type="protein sequence ID" value="RSL28658.1"/>
    <property type="molecule type" value="Genomic_DNA"/>
</dbReference>
<gene>
    <name evidence="1" type="ORF">D7Z54_35575</name>
</gene>
<accession>A0A3R9NY35</accession>